<dbReference type="Gene3D" id="1.20.5.1930">
    <property type="match status" value="1"/>
</dbReference>
<evidence type="ECO:0000256" key="9">
    <source>
        <dbReference type="SAM" id="Phobius"/>
    </source>
</evidence>
<evidence type="ECO:0000256" key="1">
    <source>
        <dbReference type="ARBA" id="ARBA00000085"/>
    </source>
</evidence>
<dbReference type="EMBL" id="JAHKNI010000008">
    <property type="protein sequence ID" value="MBU3064757.1"/>
    <property type="molecule type" value="Genomic_DNA"/>
</dbReference>
<dbReference type="Pfam" id="PF07730">
    <property type="entry name" value="HisKA_3"/>
    <property type="match status" value="1"/>
</dbReference>
<protein>
    <recommendedName>
        <fullName evidence="2">histidine kinase</fullName>
        <ecNumber evidence="2">2.7.13.3</ecNumber>
    </recommendedName>
</protein>
<accession>A0ABS6B379</accession>
<keyword evidence="6 11" id="KW-0418">Kinase</keyword>
<keyword evidence="9" id="KW-1133">Transmembrane helix</keyword>
<reference evidence="11 12" key="1">
    <citation type="submission" date="2021-06" db="EMBL/GenBank/DDBJ databases">
        <title>Actinomycetes sequencing.</title>
        <authorList>
            <person name="Shan Q."/>
        </authorList>
    </citation>
    <scope>NUCLEOTIDE SEQUENCE [LARGE SCALE GENOMIC DNA]</scope>
    <source>
        <strain evidence="11 12">NEAU-G5</strain>
    </source>
</reference>
<dbReference type="InterPro" id="IPR036890">
    <property type="entry name" value="HATPase_C_sf"/>
</dbReference>
<keyword evidence="12" id="KW-1185">Reference proteome</keyword>
<keyword evidence="7" id="KW-0067">ATP-binding</keyword>
<evidence type="ECO:0000256" key="8">
    <source>
        <dbReference type="ARBA" id="ARBA00023012"/>
    </source>
</evidence>
<organism evidence="11 12">
    <name type="scientific">Nocardia albiluteola</name>
    <dbReference type="NCBI Taxonomy" id="2842303"/>
    <lineage>
        <taxon>Bacteria</taxon>
        <taxon>Bacillati</taxon>
        <taxon>Actinomycetota</taxon>
        <taxon>Actinomycetes</taxon>
        <taxon>Mycobacteriales</taxon>
        <taxon>Nocardiaceae</taxon>
        <taxon>Nocardia</taxon>
    </lineage>
</organism>
<feature type="domain" description="Signal transduction histidine kinase subgroup 3 dimerisation and phosphoacceptor" evidence="10">
    <location>
        <begin position="203"/>
        <end position="271"/>
    </location>
</feature>
<evidence type="ECO:0000256" key="6">
    <source>
        <dbReference type="ARBA" id="ARBA00022777"/>
    </source>
</evidence>
<keyword evidence="9" id="KW-0472">Membrane</keyword>
<comment type="caution">
    <text evidence="11">The sequence shown here is derived from an EMBL/GenBank/DDBJ whole genome shotgun (WGS) entry which is preliminary data.</text>
</comment>
<comment type="catalytic activity">
    <reaction evidence="1">
        <text>ATP + protein L-histidine = ADP + protein N-phospho-L-histidine.</text>
        <dbReference type="EC" id="2.7.13.3"/>
    </reaction>
</comment>
<dbReference type="GO" id="GO:0016301">
    <property type="term" value="F:kinase activity"/>
    <property type="evidence" value="ECO:0007669"/>
    <property type="project" value="UniProtKB-KW"/>
</dbReference>
<dbReference type="PANTHER" id="PTHR24421">
    <property type="entry name" value="NITRATE/NITRITE SENSOR PROTEIN NARX-RELATED"/>
    <property type="match status" value="1"/>
</dbReference>
<evidence type="ECO:0000256" key="4">
    <source>
        <dbReference type="ARBA" id="ARBA00022679"/>
    </source>
</evidence>
<dbReference type="InterPro" id="IPR050482">
    <property type="entry name" value="Sensor_HK_TwoCompSys"/>
</dbReference>
<evidence type="ECO:0000256" key="3">
    <source>
        <dbReference type="ARBA" id="ARBA00022553"/>
    </source>
</evidence>
<keyword evidence="9" id="KW-0812">Transmembrane</keyword>
<feature type="transmembrane region" description="Helical" evidence="9">
    <location>
        <begin position="28"/>
        <end position="47"/>
    </location>
</feature>
<evidence type="ECO:0000313" key="12">
    <source>
        <dbReference type="Proteomes" id="UP000733379"/>
    </source>
</evidence>
<sequence length="419" mass="44166">MFASVHDVGSAQDRDLTAVLRSLARQSILVAVATALIDIVTFALSGIFPVAPLPAIALAVPIVGADLAFAAPPATAGFVAVAQVILRLAATALLHDHDLPVRLGDMGFLIAGYRAGAWLSGRASLIIVPLLGAGAVGSMLIAAGPHAHDPRLLTIAAVSTGVLPWMVGRYTTARGAYTAELEQREHLRRQEQRAALDRALSDEREAIARDLHDVISHHVSAIGIHAGAARLALATGSGDALDPATRSLAAIEASSRAAMVDLRRQLDLLHGRDEAGRRQPGLADIEELAAHVREAGLELELHTPGPDTALPESLDVTVYRIVQEMLTNALRHGNGSAHLQLDKRADLVIITGTNPVAAHADTGNSLHRGLDGIRRRAELFTGTVEYGIIPAATPTSHAPDRIESESRWRITVSIPIGGL</sequence>
<keyword evidence="4" id="KW-0808">Transferase</keyword>
<name>A0ABS6B379_9NOCA</name>
<feature type="transmembrane region" description="Helical" evidence="9">
    <location>
        <begin position="115"/>
        <end position="143"/>
    </location>
</feature>
<gene>
    <name evidence="11" type="ORF">KO481_24915</name>
</gene>
<proteinExistence type="predicted"/>
<evidence type="ECO:0000256" key="7">
    <source>
        <dbReference type="ARBA" id="ARBA00022840"/>
    </source>
</evidence>
<evidence type="ECO:0000313" key="11">
    <source>
        <dbReference type="EMBL" id="MBU3064757.1"/>
    </source>
</evidence>
<evidence type="ECO:0000256" key="5">
    <source>
        <dbReference type="ARBA" id="ARBA00022741"/>
    </source>
</evidence>
<keyword evidence="3" id="KW-0597">Phosphoprotein</keyword>
<dbReference type="SUPFAM" id="SSF55874">
    <property type="entry name" value="ATPase domain of HSP90 chaperone/DNA topoisomerase II/histidine kinase"/>
    <property type="match status" value="1"/>
</dbReference>
<feature type="transmembrane region" description="Helical" evidence="9">
    <location>
        <begin position="53"/>
        <end position="71"/>
    </location>
</feature>
<evidence type="ECO:0000256" key="2">
    <source>
        <dbReference type="ARBA" id="ARBA00012438"/>
    </source>
</evidence>
<dbReference type="Gene3D" id="3.30.565.10">
    <property type="entry name" value="Histidine kinase-like ATPase, C-terminal domain"/>
    <property type="match status" value="1"/>
</dbReference>
<dbReference type="InterPro" id="IPR011712">
    <property type="entry name" value="Sig_transdc_His_kin_sub3_dim/P"/>
</dbReference>
<dbReference type="EC" id="2.7.13.3" evidence="2"/>
<evidence type="ECO:0000259" key="10">
    <source>
        <dbReference type="Pfam" id="PF07730"/>
    </source>
</evidence>
<keyword evidence="8" id="KW-0902">Two-component regulatory system</keyword>
<keyword evidence="5" id="KW-0547">Nucleotide-binding</keyword>
<dbReference type="PANTHER" id="PTHR24421:SF10">
    <property type="entry name" value="NITRATE_NITRITE SENSOR PROTEIN NARQ"/>
    <property type="match status" value="1"/>
</dbReference>
<dbReference type="Proteomes" id="UP000733379">
    <property type="component" value="Unassembled WGS sequence"/>
</dbReference>